<reference evidence="1 2" key="1">
    <citation type="submission" date="2016-11" db="EMBL/GenBank/DDBJ databases">
        <authorList>
            <person name="Jaros S."/>
            <person name="Januszkiewicz K."/>
            <person name="Wedrychowicz H."/>
        </authorList>
    </citation>
    <scope>NUCLEOTIDE SEQUENCE [LARGE SCALE GENOMIC DNA]</scope>
    <source>
        <strain evidence="1 2">DSM 44666</strain>
    </source>
</reference>
<dbReference type="AlphaFoldDB" id="A0A1M4VJR3"/>
<sequence>MDPNERIDELWEQAELTTKRSEKVRLLNELIQITDQHQLTVLGIGARIDLLAAARDRRSLVALAWIFSALDRDLNLYDEISEEGLELLYYWYYIIIVDVAVNYPEISKEKIWALLDDYLQRIKADGYQHEVLEHKIRMFLLTDLGELKKAKEAYYAWEKALSEQKKEERIDETYEWDLYTRARSQFEILDDIDQALEVGTLILDGHVTDGVVENSLPSLLIMPLWEKGYLNKAEEFYQRTRNYLIHESIYHDLSWQLGYLALTDQLEDAHHLFTEHVVKGFDPWEGPQDNPAARFDFYLHVRLFFHRLQAEGKKSILFQPPQAFPLQPKIKNEFDVDEIVHWLNQTLVDLATRFDQRNENRLYHEDLEKYANWIWQT</sequence>
<proteinExistence type="predicted"/>
<dbReference type="EMBL" id="FQVL01000002">
    <property type="protein sequence ID" value="SHE69219.1"/>
    <property type="molecule type" value="Genomic_DNA"/>
</dbReference>
<evidence type="ECO:0000313" key="1">
    <source>
        <dbReference type="EMBL" id="SHE69219.1"/>
    </source>
</evidence>
<name>A0A1M4VJR3_9BACL</name>
<keyword evidence="2" id="KW-1185">Reference proteome</keyword>
<accession>A0A1M4VJR3</accession>
<evidence type="ECO:0000313" key="2">
    <source>
        <dbReference type="Proteomes" id="UP000184476"/>
    </source>
</evidence>
<dbReference type="Proteomes" id="UP000184476">
    <property type="component" value="Unassembled WGS sequence"/>
</dbReference>
<dbReference type="STRING" id="112248.SAMN05444392_102397"/>
<protein>
    <submittedName>
        <fullName evidence="1">Uncharacterized protein</fullName>
    </submittedName>
</protein>
<gene>
    <name evidence="1" type="ORF">SAMN05444392_102397</name>
</gene>
<organism evidence="1 2">
    <name type="scientific">Seinonella peptonophila</name>
    <dbReference type="NCBI Taxonomy" id="112248"/>
    <lineage>
        <taxon>Bacteria</taxon>
        <taxon>Bacillati</taxon>
        <taxon>Bacillota</taxon>
        <taxon>Bacilli</taxon>
        <taxon>Bacillales</taxon>
        <taxon>Thermoactinomycetaceae</taxon>
        <taxon>Seinonella</taxon>
    </lineage>
</organism>